<dbReference type="InterPro" id="IPR000792">
    <property type="entry name" value="Tscrpt_reg_LuxR_C"/>
</dbReference>
<dbReference type="OrthoDB" id="182489at2"/>
<dbReference type="Pfam" id="PF00196">
    <property type="entry name" value="GerE"/>
    <property type="match status" value="1"/>
</dbReference>
<dbReference type="AlphaFoldDB" id="A0A2A2IHX5"/>
<dbReference type="SUPFAM" id="SSF52540">
    <property type="entry name" value="P-loop containing nucleoside triphosphate hydrolases"/>
    <property type="match status" value="1"/>
</dbReference>
<dbReference type="GO" id="GO:0006355">
    <property type="term" value="P:regulation of DNA-templated transcription"/>
    <property type="evidence" value="ECO:0007669"/>
    <property type="project" value="InterPro"/>
</dbReference>
<dbReference type="EMBL" id="NPOA01000002">
    <property type="protein sequence ID" value="PAV30958.1"/>
    <property type="molecule type" value="Genomic_DNA"/>
</dbReference>
<accession>A0A2A2IHX5</accession>
<keyword evidence="3" id="KW-0804">Transcription</keyword>
<organism evidence="5 6">
    <name type="scientific">Virgibacillus profundi</name>
    <dbReference type="NCBI Taxonomy" id="2024555"/>
    <lineage>
        <taxon>Bacteria</taxon>
        <taxon>Bacillati</taxon>
        <taxon>Bacillota</taxon>
        <taxon>Bacilli</taxon>
        <taxon>Bacillales</taxon>
        <taxon>Bacillaceae</taxon>
        <taxon>Virgibacillus</taxon>
    </lineage>
</organism>
<dbReference type="InterPro" id="IPR036388">
    <property type="entry name" value="WH-like_DNA-bd_sf"/>
</dbReference>
<sequence length="678" mass="78819">MEVNKNITTEQKSMNDIITEIEKDFFIGRKHEIEVFQQFIQSDNPYEKVLSIYGTGGIGKTYLLSKYSSIAEENGVLFLKLDSEDFPHTPSGFAEYLLTLLELKTSNVTYHNQNNLQNCFENLEDLAIERRIIIAIDTYEKMDDLDRWFRQLFVRHADSSIFFILAGRQALKGEWKESPAWRRITKQLELKDFSLAQTSSYLSHYGIKNKHHIKSLWQFTEGHPLTLSLAAITDEKPEIDPADQLTENIPQILMELTRRWLLEVKSENLHNLVEAAAILHHFDQQSLSSILNREVSLSKFHELTSLSFIKPTRSDWAMHDLIRDAIRVELKHRNPERFKALSERSAAFYYHKTISTRSRHDIAQFFYHLGDEFIQSAFFQDSIDTTMYFEQVESYNFHEVTDFFEYKKGNVSTSDVQFYNRGTNNSYHFHASLQHNQKELELMNAEYIEKMGKHVARILKNEYGETLGLSILVPINENTLPHLTKEPVSRAFFSRLTESEKKEFAVPEDRNAGWFIRMLDYVDSSNTEARSFSLYNLFPLLLSGGKIIVSTPLPFFQHLLKNFGFQEVPDALHYDYGENYPSSTYILDVSGPKLAVYLKQFTSKDSVSNQIEMITSTFAFTDREVDIVKLILDEKSNAEIASQLYIAEVTVKKHITRILSKAEARNRTQLIKRIMEII</sequence>
<dbReference type="Gene3D" id="3.40.50.300">
    <property type="entry name" value="P-loop containing nucleotide triphosphate hydrolases"/>
    <property type="match status" value="1"/>
</dbReference>
<dbReference type="SMART" id="SM00421">
    <property type="entry name" value="HTH_LUXR"/>
    <property type="match status" value="1"/>
</dbReference>
<evidence type="ECO:0000256" key="3">
    <source>
        <dbReference type="ARBA" id="ARBA00023163"/>
    </source>
</evidence>
<dbReference type="RefSeq" id="WP_095654289.1">
    <property type="nucleotide sequence ID" value="NZ_NPOA01000002.1"/>
</dbReference>
<dbReference type="PRINTS" id="PR00038">
    <property type="entry name" value="HTHLUXR"/>
</dbReference>
<keyword evidence="1" id="KW-0805">Transcription regulation</keyword>
<evidence type="ECO:0000256" key="2">
    <source>
        <dbReference type="ARBA" id="ARBA00023125"/>
    </source>
</evidence>
<dbReference type="SUPFAM" id="SSF46894">
    <property type="entry name" value="C-terminal effector domain of the bipartite response regulators"/>
    <property type="match status" value="1"/>
</dbReference>
<dbReference type="InterPro" id="IPR049945">
    <property type="entry name" value="AAA_22"/>
</dbReference>
<dbReference type="CDD" id="cd06170">
    <property type="entry name" value="LuxR_C_like"/>
    <property type="match status" value="1"/>
</dbReference>
<protein>
    <recommendedName>
        <fullName evidence="4">HTH luxR-type domain-containing protein</fullName>
    </recommendedName>
</protein>
<keyword evidence="2" id="KW-0238">DNA-binding</keyword>
<dbReference type="Proteomes" id="UP000218887">
    <property type="component" value="Unassembled WGS sequence"/>
</dbReference>
<dbReference type="Gene3D" id="1.10.10.10">
    <property type="entry name" value="Winged helix-like DNA-binding domain superfamily/Winged helix DNA-binding domain"/>
    <property type="match status" value="1"/>
</dbReference>
<evidence type="ECO:0000256" key="1">
    <source>
        <dbReference type="ARBA" id="ARBA00023015"/>
    </source>
</evidence>
<dbReference type="GO" id="GO:0003677">
    <property type="term" value="F:DNA binding"/>
    <property type="evidence" value="ECO:0007669"/>
    <property type="project" value="UniProtKB-KW"/>
</dbReference>
<gene>
    <name evidence="5" type="ORF">CIL05_04385</name>
</gene>
<dbReference type="InterPro" id="IPR016032">
    <property type="entry name" value="Sig_transdc_resp-reg_C-effctor"/>
</dbReference>
<dbReference type="InterPro" id="IPR027417">
    <property type="entry name" value="P-loop_NTPase"/>
</dbReference>
<evidence type="ECO:0000313" key="6">
    <source>
        <dbReference type="Proteomes" id="UP000218887"/>
    </source>
</evidence>
<dbReference type="PROSITE" id="PS50043">
    <property type="entry name" value="HTH_LUXR_2"/>
    <property type="match status" value="1"/>
</dbReference>
<dbReference type="PANTHER" id="PTHR44688:SF16">
    <property type="entry name" value="DNA-BINDING TRANSCRIPTIONAL ACTIVATOR DEVR_DOSR"/>
    <property type="match status" value="1"/>
</dbReference>
<name>A0A2A2IHX5_9BACI</name>
<evidence type="ECO:0000259" key="4">
    <source>
        <dbReference type="PROSITE" id="PS50043"/>
    </source>
</evidence>
<dbReference type="PANTHER" id="PTHR44688">
    <property type="entry name" value="DNA-BINDING TRANSCRIPTIONAL ACTIVATOR DEVR_DOSR"/>
    <property type="match status" value="1"/>
</dbReference>
<comment type="caution">
    <text evidence="5">The sequence shown here is derived from an EMBL/GenBank/DDBJ whole genome shotgun (WGS) entry which is preliminary data.</text>
</comment>
<feature type="domain" description="HTH luxR-type" evidence="4">
    <location>
        <begin position="613"/>
        <end position="678"/>
    </location>
</feature>
<proteinExistence type="predicted"/>
<keyword evidence="6" id="KW-1185">Reference proteome</keyword>
<dbReference type="GO" id="GO:0016887">
    <property type="term" value="F:ATP hydrolysis activity"/>
    <property type="evidence" value="ECO:0007669"/>
    <property type="project" value="InterPro"/>
</dbReference>
<evidence type="ECO:0000313" key="5">
    <source>
        <dbReference type="EMBL" id="PAV30958.1"/>
    </source>
</evidence>
<dbReference type="Pfam" id="PF13401">
    <property type="entry name" value="AAA_22"/>
    <property type="match status" value="1"/>
</dbReference>
<reference evidence="5 6" key="1">
    <citation type="submission" date="2017-08" db="EMBL/GenBank/DDBJ databases">
        <title>Virgibacillus indicus sp. nov. and Virgibacillus profoundi sp. nov, two moderately halophilic bacteria isolated from marine sediment by using the Microfluidic Streak Plate.</title>
        <authorList>
            <person name="Xu B."/>
            <person name="Hu B."/>
            <person name="Wang J."/>
            <person name="Zhu Y."/>
            <person name="Huang L."/>
            <person name="Du W."/>
            <person name="Huang Y."/>
        </authorList>
    </citation>
    <scope>NUCLEOTIDE SEQUENCE [LARGE SCALE GENOMIC DNA]</scope>
    <source>
        <strain evidence="5 6">IO3-P3-H5</strain>
    </source>
</reference>